<dbReference type="EMBL" id="CP076132">
    <property type="protein sequence ID" value="QWG03287.1"/>
    <property type="molecule type" value="Genomic_DNA"/>
</dbReference>
<gene>
    <name evidence="1" type="ORF">KMW28_06805</name>
</gene>
<accession>A0AAX1N7V2</accession>
<protein>
    <submittedName>
        <fullName evidence="1">Uncharacterized protein</fullName>
    </submittedName>
</protein>
<proteinExistence type="predicted"/>
<sequence>MRPLSKREQDIITVIKSSLREAMKFGFVSDYTSLLIENHKEQVQATLEKLCPHLGAQEHELNKSDVEIIMKTMDLISDPTLPFINKIHPYHRDLALNYSISWVYNLAEVGTPMVNVPSYLKK</sequence>
<dbReference type="KEGG" id="fya:KMW28_06805"/>
<keyword evidence="2" id="KW-1185">Reference proteome</keyword>
<dbReference type="Proteomes" id="UP000678679">
    <property type="component" value="Chromosome 1"/>
</dbReference>
<reference evidence="1 2" key="1">
    <citation type="submission" date="2021-05" db="EMBL/GenBank/DDBJ databases">
        <title>Comparative genomic studies on the polysaccharide-degrading batcterial strains of the Flammeovirga genus.</title>
        <authorList>
            <person name="Zewei F."/>
            <person name="Zheng Z."/>
            <person name="Yu L."/>
            <person name="Ruyue G."/>
            <person name="Yanhong M."/>
            <person name="Yuanyuan C."/>
            <person name="Jingyan G."/>
            <person name="Wenjun H."/>
        </authorList>
    </citation>
    <scope>NUCLEOTIDE SEQUENCE [LARGE SCALE GENOMIC DNA]</scope>
    <source>
        <strain evidence="1 2">NBRC:100898</strain>
    </source>
</reference>
<evidence type="ECO:0000313" key="2">
    <source>
        <dbReference type="Proteomes" id="UP000678679"/>
    </source>
</evidence>
<dbReference type="AlphaFoldDB" id="A0AAX1N7V2"/>
<evidence type="ECO:0000313" key="1">
    <source>
        <dbReference type="EMBL" id="QWG03287.1"/>
    </source>
</evidence>
<organism evidence="1 2">
    <name type="scientific">Flammeovirga yaeyamensis</name>
    <dbReference type="NCBI Taxonomy" id="367791"/>
    <lineage>
        <taxon>Bacteria</taxon>
        <taxon>Pseudomonadati</taxon>
        <taxon>Bacteroidota</taxon>
        <taxon>Cytophagia</taxon>
        <taxon>Cytophagales</taxon>
        <taxon>Flammeovirgaceae</taxon>
        <taxon>Flammeovirga</taxon>
    </lineage>
</organism>
<dbReference type="RefSeq" id="WP_066208962.1">
    <property type="nucleotide sequence ID" value="NZ_CP076132.1"/>
</dbReference>
<name>A0AAX1N7V2_9BACT</name>